<dbReference type="GO" id="GO:0016746">
    <property type="term" value="F:acyltransferase activity"/>
    <property type="evidence" value="ECO:0007669"/>
    <property type="project" value="InterPro"/>
</dbReference>
<keyword evidence="1" id="KW-0812">Transmembrane</keyword>
<dbReference type="Pfam" id="PF01553">
    <property type="entry name" value="Acyltransferase"/>
    <property type="match status" value="1"/>
</dbReference>
<comment type="caution">
    <text evidence="3">The sequence shown here is derived from an EMBL/GenBank/DDBJ whole genome shotgun (WGS) entry which is preliminary data.</text>
</comment>
<organism evidence="3 4">
    <name type="scientific">Lentilactobacillus parabuchneri DSM 5707 = NBRC 107865</name>
    <dbReference type="NCBI Taxonomy" id="1423784"/>
    <lineage>
        <taxon>Bacteria</taxon>
        <taxon>Bacillati</taxon>
        <taxon>Bacillota</taxon>
        <taxon>Bacilli</taxon>
        <taxon>Lactobacillales</taxon>
        <taxon>Lactobacillaceae</taxon>
        <taxon>Lentilactobacillus</taxon>
    </lineage>
</organism>
<protein>
    <recommendedName>
        <fullName evidence="2">Phospholipid/glycerol acyltransferase domain-containing protein</fullName>
    </recommendedName>
</protein>
<evidence type="ECO:0000313" key="3">
    <source>
        <dbReference type="EMBL" id="KRM46242.1"/>
    </source>
</evidence>
<evidence type="ECO:0000313" key="4">
    <source>
        <dbReference type="Proteomes" id="UP000051957"/>
    </source>
</evidence>
<evidence type="ECO:0000256" key="1">
    <source>
        <dbReference type="SAM" id="Phobius"/>
    </source>
</evidence>
<feature type="domain" description="Phospholipid/glycerol acyltransferase" evidence="2">
    <location>
        <begin position="79"/>
        <end position="195"/>
    </location>
</feature>
<dbReference type="Proteomes" id="UP000051957">
    <property type="component" value="Unassembled WGS sequence"/>
</dbReference>
<dbReference type="AlphaFoldDB" id="A0A0R1YVH6"/>
<accession>A0A0R1YVH6</accession>
<dbReference type="InterPro" id="IPR002123">
    <property type="entry name" value="Plipid/glycerol_acylTrfase"/>
</dbReference>
<evidence type="ECO:0000259" key="2">
    <source>
        <dbReference type="Pfam" id="PF01553"/>
    </source>
</evidence>
<dbReference type="EMBL" id="AZGK01000008">
    <property type="protein sequence ID" value="KRM46242.1"/>
    <property type="molecule type" value="Genomic_DNA"/>
</dbReference>
<dbReference type="RefSeq" id="WP_057910683.1">
    <property type="nucleotide sequence ID" value="NZ_AZGK01000008.1"/>
</dbReference>
<dbReference type="SUPFAM" id="SSF69593">
    <property type="entry name" value="Glycerol-3-phosphate (1)-acyltransferase"/>
    <property type="match status" value="1"/>
</dbReference>
<dbReference type="PATRIC" id="fig|1423784.4.peg.2324"/>
<dbReference type="GeneID" id="69803127"/>
<sequence>MKQHTSKTYRYRSFDDDVVFTKHQDATIPDNHVWLHTSLIYRGIGTVIYALAVAFSFLYCRFYLHTSFRNKHCLATQGRRGAFVYANHTQPLGDALLPMLVAVPRRAYPIAEPANLGIPIVGRFLTMCGALILPDKLSQMVKFQRAMKKRLDQHQRVFVYPEAHVWPYYTHIRPFPVGAFHYPVAENVPSYTMTITYQKSRLLKRPKQVIYFDGPFMPDMALSRKSRQRKLHDQVYDQMVLRSRESNVAYIRYERQTDD</sequence>
<proteinExistence type="predicted"/>
<feature type="transmembrane region" description="Helical" evidence="1">
    <location>
        <begin position="39"/>
        <end position="60"/>
    </location>
</feature>
<reference evidence="3 4" key="1">
    <citation type="journal article" date="2015" name="Genome Announc.">
        <title>Expanding the biotechnology potential of lactobacilli through comparative genomics of 213 strains and associated genera.</title>
        <authorList>
            <person name="Sun Z."/>
            <person name="Harris H.M."/>
            <person name="McCann A."/>
            <person name="Guo C."/>
            <person name="Argimon S."/>
            <person name="Zhang W."/>
            <person name="Yang X."/>
            <person name="Jeffery I.B."/>
            <person name="Cooney J.C."/>
            <person name="Kagawa T.F."/>
            <person name="Liu W."/>
            <person name="Song Y."/>
            <person name="Salvetti E."/>
            <person name="Wrobel A."/>
            <person name="Rasinkangas P."/>
            <person name="Parkhill J."/>
            <person name="Rea M.C."/>
            <person name="O'Sullivan O."/>
            <person name="Ritari J."/>
            <person name="Douillard F.P."/>
            <person name="Paul Ross R."/>
            <person name="Yang R."/>
            <person name="Briner A.E."/>
            <person name="Felis G.E."/>
            <person name="de Vos W.M."/>
            <person name="Barrangou R."/>
            <person name="Klaenhammer T.R."/>
            <person name="Caufield P.W."/>
            <person name="Cui Y."/>
            <person name="Zhang H."/>
            <person name="O'Toole P.W."/>
        </authorList>
    </citation>
    <scope>NUCLEOTIDE SEQUENCE [LARGE SCALE GENOMIC DNA]</scope>
    <source>
        <strain evidence="3 4">DSM 5707</strain>
    </source>
</reference>
<keyword evidence="1" id="KW-1133">Transmembrane helix</keyword>
<gene>
    <name evidence="3" type="ORF">FC51_GL002281</name>
</gene>
<name>A0A0R1YVH6_9LACO</name>
<keyword evidence="1" id="KW-0472">Membrane</keyword>